<organism evidence="2 3">
    <name type="scientific">Ancylobacter defluvii</name>
    <dbReference type="NCBI Taxonomy" id="1282440"/>
    <lineage>
        <taxon>Bacteria</taxon>
        <taxon>Pseudomonadati</taxon>
        <taxon>Pseudomonadota</taxon>
        <taxon>Alphaproteobacteria</taxon>
        <taxon>Hyphomicrobiales</taxon>
        <taxon>Xanthobacteraceae</taxon>
        <taxon>Ancylobacter</taxon>
    </lineage>
</organism>
<proteinExistence type="predicted"/>
<protein>
    <submittedName>
        <fullName evidence="2">Uncharacterized protein</fullName>
    </submittedName>
</protein>
<feature type="region of interest" description="Disordered" evidence="1">
    <location>
        <begin position="69"/>
        <end position="92"/>
    </location>
</feature>
<comment type="caution">
    <text evidence="2">The sequence shown here is derived from an EMBL/GenBank/DDBJ whole genome shotgun (WGS) entry which is preliminary data.</text>
</comment>
<dbReference type="AlphaFoldDB" id="A0A9W6K092"/>
<evidence type="ECO:0000313" key="3">
    <source>
        <dbReference type="Proteomes" id="UP001143330"/>
    </source>
</evidence>
<accession>A0A9W6K092</accession>
<dbReference type="Proteomes" id="UP001143330">
    <property type="component" value="Unassembled WGS sequence"/>
</dbReference>
<feature type="compositionally biased region" description="Basic and acidic residues" evidence="1">
    <location>
        <begin position="69"/>
        <end position="87"/>
    </location>
</feature>
<reference evidence="2" key="2">
    <citation type="submission" date="2023-01" db="EMBL/GenBank/DDBJ databases">
        <authorList>
            <person name="Sun Q."/>
            <person name="Evtushenko L."/>
        </authorList>
    </citation>
    <scope>NUCLEOTIDE SEQUENCE</scope>
    <source>
        <strain evidence="2">VKM B-2789</strain>
    </source>
</reference>
<gene>
    <name evidence="2" type="ORF">GCM10017653_34250</name>
</gene>
<evidence type="ECO:0000256" key="1">
    <source>
        <dbReference type="SAM" id="MobiDB-lite"/>
    </source>
</evidence>
<dbReference type="EMBL" id="BSFM01000014">
    <property type="protein sequence ID" value="GLK85355.1"/>
    <property type="molecule type" value="Genomic_DNA"/>
</dbReference>
<evidence type="ECO:0000313" key="2">
    <source>
        <dbReference type="EMBL" id="GLK85355.1"/>
    </source>
</evidence>
<keyword evidence="3" id="KW-1185">Reference proteome</keyword>
<name>A0A9W6K092_9HYPH</name>
<sequence>MLAIVEHEQHFVIAQCFDYAGKHIRPFAADAERCRYRRVHELGVADDGEIHETYAVPMPVQKAFCRGDGDSRLADSRRSDNRQESTLRKPVGKVRNDVIATNDFREARQFPDRGLGRSGIELRLIVSIDA</sequence>
<reference evidence="2" key="1">
    <citation type="journal article" date="2014" name="Int. J. Syst. Evol. Microbiol.">
        <title>Complete genome sequence of Corynebacterium casei LMG S-19264T (=DSM 44701T), isolated from a smear-ripened cheese.</title>
        <authorList>
            <consortium name="US DOE Joint Genome Institute (JGI-PGF)"/>
            <person name="Walter F."/>
            <person name="Albersmeier A."/>
            <person name="Kalinowski J."/>
            <person name="Ruckert C."/>
        </authorList>
    </citation>
    <scope>NUCLEOTIDE SEQUENCE</scope>
    <source>
        <strain evidence="2">VKM B-2789</strain>
    </source>
</reference>